<evidence type="ECO:0000313" key="5">
    <source>
        <dbReference type="Proteomes" id="UP000185473"/>
    </source>
</evidence>
<dbReference type="RefSeq" id="WP_075268791.1">
    <property type="nucleotide sequence ID" value="NZ_CP014332.1"/>
</dbReference>
<dbReference type="Gene3D" id="3.20.20.70">
    <property type="entry name" value="Aldolase class I"/>
    <property type="match status" value="1"/>
</dbReference>
<dbReference type="CDD" id="cd04733">
    <property type="entry name" value="OYE_like_2_FMN"/>
    <property type="match status" value="1"/>
</dbReference>
<gene>
    <name evidence="4" type="ORF">FOL01_0070</name>
</gene>
<dbReference type="InterPro" id="IPR013785">
    <property type="entry name" value="Aldolase_TIM"/>
</dbReference>
<keyword evidence="2" id="KW-0560">Oxidoreductase</keyword>
<evidence type="ECO:0000313" key="4">
    <source>
        <dbReference type="EMBL" id="APS40929.1"/>
    </source>
</evidence>
<organism evidence="4 5">
    <name type="scientific">Weissella jogaejeotgali</name>
    <dbReference type="NCBI Taxonomy" id="1631871"/>
    <lineage>
        <taxon>Bacteria</taxon>
        <taxon>Bacillati</taxon>
        <taxon>Bacillota</taxon>
        <taxon>Bacilli</taxon>
        <taxon>Lactobacillales</taxon>
        <taxon>Lactobacillaceae</taxon>
        <taxon>Weissella</taxon>
    </lineage>
</organism>
<dbReference type="PANTHER" id="PTHR43656:SF2">
    <property type="entry name" value="BINDING OXIDOREDUCTASE, PUTATIVE (AFU_ORTHOLOGUE AFUA_2G08260)-RELATED"/>
    <property type="match status" value="1"/>
</dbReference>
<dbReference type="PANTHER" id="PTHR43656">
    <property type="entry name" value="BINDING OXIDOREDUCTASE, PUTATIVE (AFU_ORTHOLOGUE AFUA_2G08260)-RELATED"/>
    <property type="match status" value="1"/>
</dbReference>
<dbReference type="EMBL" id="CP014332">
    <property type="protein sequence ID" value="APS40929.1"/>
    <property type="molecule type" value="Genomic_DNA"/>
</dbReference>
<dbReference type="Pfam" id="PF00724">
    <property type="entry name" value="Oxidored_FMN"/>
    <property type="match status" value="1"/>
</dbReference>
<dbReference type="AlphaFoldDB" id="A0A1L6R8Q2"/>
<dbReference type="GO" id="GO:0016491">
    <property type="term" value="F:oxidoreductase activity"/>
    <property type="evidence" value="ECO:0007669"/>
    <property type="project" value="UniProtKB-KW"/>
</dbReference>
<name>A0A1L6R8Q2_9LACO</name>
<feature type="domain" description="NADH:flavin oxidoreductase/NADH oxidase N-terminal" evidence="3">
    <location>
        <begin position="9"/>
        <end position="337"/>
    </location>
</feature>
<evidence type="ECO:0000256" key="1">
    <source>
        <dbReference type="ARBA" id="ARBA00022630"/>
    </source>
</evidence>
<sequence length="417" mass="46173">MPATEFNQPLTLPCGQVIKNRFLKSAMSETFATHGHPNQQHINLYRSWANGGAGLLFSGNVMIDHTALGEPGNVVIENDEDMAILKQWAAAGTENKTQFWMQINHPGKQSYRSLSKEPVAPSAIGFEGIYATVFNRPRALTRTEIQQLVKKFTNTAVIAQKAGFTGVEIHAAHGYLINQFLSAKDNQRHDEYGGSLTNRMKFLLDIYRSIRAAVGDSFPIGVKLNSSDFEPGGFSEDESIQVIKVLSQLGVDLIEISGGNYLNPAMSEGTDKNSNAAFFINYAHKIKKLTTTPIALTGGFKDLKTMTTAIENQDTELLGIGRPMVLFPDLPNRIMNNQFSNVKLPRLKTNIKLIDDNAGPLIANSYYEQQMACIASGKQPKYSTNGWPPLLRLIQQHGISGLMPRRVKKYNHSSEEE</sequence>
<dbReference type="InterPro" id="IPR051799">
    <property type="entry name" value="NADH_flavin_oxidoreductase"/>
</dbReference>
<dbReference type="GO" id="GO:0010181">
    <property type="term" value="F:FMN binding"/>
    <property type="evidence" value="ECO:0007669"/>
    <property type="project" value="InterPro"/>
</dbReference>
<reference evidence="4 5" key="1">
    <citation type="submission" date="2016-02" db="EMBL/GenBank/DDBJ databases">
        <title>Complete Genome Sequence of Weissella jogaejeotgali FOL01.</title>
        <authorList>
            <person name="Lee J.-H."/>
            <person name="Ku H.-J."/>
        </authorList>
    </citation>
    <scope>NUCLEOTIDE SEQUENCE [LARGE SCALE GENOMIC DNA]</scope>
    <source>
        <strain evidence="4 5">FOL01</strain>
    </source>
</reference>
<proteinExistence type="predicted"/>
<accession>A0A1L6R8Q2</accession>
<dbReference type="KEGG" id="wjo:FOL01_0070"/>
<dbReference type="STRING" id="1631871.FOL01_0070"/>
<dbReference type="OrthoDB" id="9772736at2"/>
<dbReference type="InterPro" id="IPR001155">
    <property type="entry name" value="OxRdtase_FMN_N"/>
</dbReference>
<dbReference type="Proteomes" id="UP000185473">
    <property type="component" value="Chromosome"/>
</dbReference>
<keyword evidence="1" id="KW-0285">Flavoprotein</keyword>
<evidence type="ECO:0000256" key="2">
    <source>
        <dbReference type="ARBA" id="ARBA00023002"/>
    </source>
</evidence>
<protein>
    <submittedName>
        <fullName evidence="4">2,4-dienoyl-CoA reductase (NADPH)</fullName>
    </submittedName>
</protein>
<evidence type="ECO:0000259" key="3">
    <source>
        <dbReference type="Pfam" id="PF00724"/>
    </source>
</evidence>
<dbReference type="SUPFAM" id="SSF51395">
    <property type="entry name" value="FMN-linked oxidoreductases"/>
    <property type="match status" value="1"/>
</dbReference>
<keyword evidence="5" id="KW-1185">Reference proteome</keyword>